<evidence type="ECO:0000313" key="3">
    <source>
        <dbReference type="Proteomes" id="UP000245946"/>
    </source>
</evidence>
<dbReference type="OrthoDB" id="3364971at2759"/>
<dbReference type="RefSeq" id="XP_025596087.1">
    <property type="nucleotide sequence ID" value="XM_025741216.1"/>
</dbReference>
<feature type="compositionally biased region" description="Basic and acidic residues" evidence="1">
    <location>
        <begin position="136"/>
        <end position="157"/>
    </location>
</feature>
<sequence>MSRHSSHEHARSGWSIAPHHLSRSSTPRASATPPSSKVAAVAGSSSSRQRSGAAHSTLHFNLSSDLSDEDDLSDAHSGNTSDYSPFGASAPSHRRYRGVKLGVPRLKTTSSRSRVMKNSPGASSKAETSASAAGRRKSEQRYKPERKAAVRKQKYDMGGDDSDDTELSDAPSESEAEASAAAGPSGSTGVQSESESDAELEAKLNAAGDGESLLGSADSEDEGGDTAEEERYLIQQAARKEARRQSHAKILNNGAVSKGRGNGGFGDSARGSGSEQRGRTTARRASAGDVTTGTEAPDNEDGEDGEAATAGDKTGERVGRSLSPETMRQLGIDDFEDELFEPQDAFGSSSEPSFTDFFASDSDSDGESLSAHDDDGELTSDGTDSDEISDIEGALVGVPFLAQIGGAEALAAASAAGGTATTDDANAAAVPAEIPLLVIEDLDGRLIYARAGDGEAVFGSDGEFEFLDDSESDSSEDEMLEMMRAQEGPWGHWRSDGAALGGSAVDDEGETTDELGDEDMPFPRLLVGSVAPRGGRNTRRARAMAAAKSRRLSPDDRRRAASSSRLAPTQGGGHRRTHSDQSHLSQLSDTTPLNSLSGGVPSGSGNPFDSDFGVSNSGGMREADGTIEAAARSLGLSVEEATKLLSEVEAAASDREMTLAGPSTNGVPATPLRAPPKPEMGSFMPTSARGVHRAVIDGNKQAPSPFANRHGMQKRGLASASGIRAGKRRHSSRRESTSTLSSKRPRRYSSALHGGEGASEPATSPVPKRIDPMELDDVVDASMLWREEYSEEGSGAEDEDETDEELDEEGSVAGTATQASVKSGDLRPRASSRSSSTAPSISSSTSAATAVGLNLNAFQRWDRIPMGAFRDGQGSSLNGGRQALGTFLLTRSQRNSVQRNGSGSRRSDNHSPFRGRSEAMGIHMGAAPRVIQDASPTGAGADAGEDADAALARRRAAFFVSPILWPVRNGEHGSDGGAPSLADIPQFDLSSTPKGKMTRREKRERKARRAALRAAETAASSVEPGEGGSQYAPSPGPSTPNLGDGGAEFESPASALPRLRITDASPRGSPAPTRAPLRAGPLGAHGDGNGPANGGTNGHGERMQEQQQLQHPLPPSTLSGLTPPMSAMSEAHSVPSAHGVPVYSPLFGGIVSPVTLAFTDDIDNDGVDGHLVI</sequence>
<feature type="compositionally biased region" description="Low complexity" evidence="1">
    <location>
        <begin position="23"/>
        <end position="56"/>
    </location>
</feature>
<feature type="compositionally biased region" description="Acidic residues" evidence="1">
    <location>
        <begin position="297"/>
        <end position="306"/>
    </location>
</feature>
<feature type="compositionally biased region" description="Low complexity" evidence="1">
    <location>
        <begin position="829"/>
        <end position="847"/>
    </location>
</feature>
<dbReference type="GeneID" id="37268760"/>
<keyword evidence="3" id="KW-1185">Reference proteome</keyword>
<dbReference type="EMBL" id="KZ819302">
    <property type="protein sequence ID" value="PWN95808.1"/>
    <property type="molecule type" value="Genomic_DNA"/>
</dbReference>
<protein>
    <submittedName>
        <fullName evidence="2">Uncharacterized protein</fullName>
    </submittedName>
</protein>
<feature type="compositionally biased region" description="Acidic residues" evidence="1">
    <location>
        <begin position="505"/>
        <end position="520"/>
    </location>
</feature>
<gene>
    <name evidence="2" type="ORF">FA09DRAFT_326469</name>
</gene>
<feature type="region of interest" description="Disordered" evidence="1">
    <location>
        <begin position="889"/>
        <end position="916"/>
    </location>
</feature>
<feature type="compositionally biased region" description="Acidic residues" evidence="1">
    <location>
        <begin position="218"/>
        <end position="228"/>
    </location>
</feature>
<evidence type="ECO:0000256" key="1">
    <source>
        <dbReference type="SAM" id="MobiDB-lite"/>
    </source>
</evidence>
<feature type="region of interest" description="Disordered" evidence="1">
    <location>
        <begin position="653"/>
        <end position="847"/>
    </location>
</feature>
<feature type="compositionally biased region" description="Basic residues" evidence="1">
    <location>
        <begin position="996"/>
        <end position="1011"/>
    </location>
</feature>
<feature type="compositionally biased region" description="Polar residues" evidence="1">
    <location>
        <begin position="582"/>
        <end position="618"/>
    </location>
</feature>
<dbReference type="AlphaFoldDB" id="A0A316Z4B8"/>
<feature type="compositionally biased region" description="Gly residues" evidence="1">
    <location>
        <begin position="1083"/>
        <end position="1098"/>
    </location>
</feature>
<proteinExistence type="predicted"/>
<accession>A0A316Z4B8</accession>
<feature type="compositionally biased region" description="Low complexity" evidence="1">
    <location>
        <begin position="1105"/>
        <end position="1124"/>
    </location>
</feature>
<feature type="region of interest" description="Disordered" evidence="1">
    <location>
        <begin position="1"/>
        <end position="387"/>
    </location>
</feature>
<dbReference type="Proteomes" id="UP000245946">
    <property type="component" value="Unassembled WGS sequence"/>
</dbReference>
<organism evidence="2 3">
    <name type="scientific">Tilletiopsis washingtonensis</name>
    <dbReference type="NCBI Taxonomy" id="58919"/>
    <lineage>
        <taxon>Eukaryota</taxon>
        <taxon>Fungi</taxon>
        <taxon>Dikarya</taxon>
        <taxon>Basidiomycota</taxon>
        <taxon>Ustilaginomycotina</taxon>
        <taxon>Exobasidiomycetes</taxon>
        <taxon>Entylomatales</taxon>
        <taxon>Entylomatales incertae sedis</taxon>
        <taxon>Tilletiopsis</taxon>
    </lineage>
</organism>
<feature type="compositionally biased region" description="Low complexity" evidence="1">
    <location>
        <begin position="122"/>
        <end position="133"/>
    </location>
</feature>
<feature type="compositionally biased region" description="Basic and acidic residues" evidence="1">
    <location>
        <begin position="1"/>
        <end position="11"/>
    </location>
</feature>
<feature type="compositionally biased region" description="Low complexity" evidence="1">
    <location>
        <begin position="177"/>
        <end position="187"/>
    </location>
</feature>
<name>A0A316Z4B8_9BASI</name>
<dbReference type="STRING" id="58919.A0A316Z4B8"/>
<feature type="region of interest" description="Disordered" evidence="1">
    <location>
        <begin position="489"/>
        <end position="626"/>
    </location>
</feature>
<feature type="compositionally biased region" description="Acidic residues" evidence="1">
    <location>
        <begin position="789"/>
        <end position="810"/>
    </location>
</feature>
<feature type="compositionally biased region" description="Polar residues" evidence="1">
    <location>
        <begin position="889"/>
        <end position="904"/>
    </location>
</feature>
<feature type="region of interest" description="Disordered" evidence="1">
    <location>
        <begin position="971"/>
        <end position="1132"/>
    </location>
</feature>
<evidence type="ECO:0000313" key="2">
    <source>
        <dbReference type="EMBL" id="PWN95808.1"/>
    </source>
</evidence>
<feature type="compositionally biased region" description="Basic and acidic residues" evidence="1">
    <location>
        <begin position="905"/>
        <end position="916"/>
    </location>
</feature>
<feature type="compositionally biased region" description="Acidic residues" evidence="1">
    <location>
        <begin position="158"/>
        <end position="176"/>
    </location>
</feature>
<feature type="compositionally biased region" description="Acidic residues" evidence="1">
    <location>
        <begin position="374"/>
        <end position="387"/>
    </location>
</feature>
<reference evidence="2 3" key="1">
    <citation type="journal article" date="2018" name="Mol. Biol. Evol.">
        <title>Broad Genomic Sampling Reveals a Smut Pathogenic Ancestry of the Fungal Clade Ustilaginomycotina.</title>
        <authorList>
            <person name="Kijpornyongpan T."/>
            <person name="Mondo S.J."/>
            <person name="Barry K."/>
            <person name="Sandor L."/>
            <person name="Lee J."/>
            <person name="Lipzen A."/>
            <person name="Pangilinan J."/>
            <person name="LaButti K."/>
            <person name="Hainaut M."/>
            <person name="Henrissat B."/>
            <person name="Grigoriev I.V."/>
            <person name="Spatafora J.W."/>
            <person name="Aime M.C."/>
        </authorList>
    </citation>
    <scope>NUCLEOTIDE SEQUENCE [LARGE SCALE GENOMIC DNA]</scope>
    <source>
        <strain evidence="2 3">MCA 4186</strain>
    </source>
</reference>